<comment type="caution">
    <text evidence="8">The sequence shown here is derived from an EMBL/GenBank/DDBJ whole genome shotgun (WGS) entry which is preliminary data.</text>
</comment>
<evidence type="ECO:0000256" key="5">
    <source>
        <dbReference type="ARBA" id="ARBA00022840"/>
    </source>
</evidence>
<keyword evidence="9" id="KW-1185">Reference proteome</keyword>
<feature type="compositionally biased region" description="Polar residues" evidence="6">
    <location>
        <begin position="544"/>
        <end position="553"/>
    </location>
</feature>
<feature type="region of interest" description="Disordered" evidence="6">
    <location>
        <begin position="544"/>
        <end position="661"/>
    </location>
</feature>
<dbReference type="Gene3D" id="3.30.200.20">
    <property type="entry name" value="Phosphorylase Kinase, domain 1"/>
    <property type="match status" value="1"/>
</dbReference>
<dbReference type="SUPFAM" id="SSF56112">
    <property type="entry name" value="Protein kinase-like (PK-like)"/>
    <property type="match status" value="1"/>
</dbReference>
<evidence type="ECO:0000313" key="8">
    <source>
        <dbReference type="EMBL" id="CAK9024227.1"/>
    </source>
</evidence>
<keyword evidence="2" id="KW-0808">Transferase</keyword>
<accession>A0ABP0KCB6</accession>
<dbReference type="InterPro" id="IPR011009">
    <property type="entry name" value="Kinase-like_dom_sf"/>
</dbReference>
<dbReference type="PROSITE" id="PS50011">
    <property type="entry name" value="PROTEIN_KINASE_DOM"/>
    <property type="match status" value="1"/>
</dbReference>
<dbReference type="Proteomes" id="UP001642464">
    <property type="component" value="Unassembled WGS sequence"/>
</dbReference>
<evidence type="ECO:0000256" key="2">
    <source>
        <dbReference type="ARBA" id="ARBA00022679"/>
    </source>
</evidence>
<dbReference type="PANTHER" id="PTHR24345">
    <property type="entry name" value="SERINE/THREONINE-PROTEIN KINASE PLK"/>
    <property type="match status" value="1"/>
</dbReference>
<keyword evidence="1" id="KW-0723">Serine/threonine-protein kinase</keyword>
<dbReference type="Gene3D" id="1.10.510.10">
    <property type="entry name" value="Transferase(Phosphotransferase) domain 1"/>
    <property type="match status" value="1"/>
</dbReference>
<dbReference type="EMBL" id="CAXAMM010010780">
    <property type="protein sequence ID" value="CAK9024227.1"/>
    <property type="molecule type" value="Genomic_DNA"/>
</dbReference>
<dbReference type="SMART" id="SM00220">
    <property type="entry name" value="S_TKc"/>
    <property type="match status" value="1"/>
</dbReference>
<keyword evidence="5" id="KW-0067">ATP-binding</keyword>
<dbReference type="PANTHER" id="PTHR24345:SF91">
    <property type="entry name" value="SERINE_THREONINE-PROTEIN KINASE PLK4"/>
    <property type="match status" value="1"/>
</dbReference>
<evidence type="ECO:0000256" key="4">
    <source>
        <dbReference type="ARBA" id="ARBA00022777"/>
    </source>
</evidence>
<gene>
    <name evidence="8" type="ORF">SCF082_LOCUS16535</name>
</gene>
<feature type="compositionally biased region" description="Polar residues" evidence="6">
    <location>
        <begin position="576"/>
        <end position="595"/>
    </location>
</feature>
<evidence type="ECO:0000256" key="1">
    <source>
        <dbReference type="ARBA" id="ARBA00022527"/>
    </source>
</evidence>
<reference evidence="8 9" key="1">
    <citation type="submission" date="2024-02" db="EMBL/GenBank/DDBJ databases">
        <authorList>
            <person name="Chen Y."/>
            <person name="Shah S."/>
            <person name="Dougan E. K."/>
            <person name="Thang M."/>
            <person name="Chan C."/>
        </authorList>
    </citation>
    <scope>NUCLEOTIDE SEQUENCE [LARGE SCALE GENOMIC DNA]</scope>
</reference>
<dbReference type="InterPro" id="IPR000719">
    <property type="entry name" value="Prot_kinase_dom"/>
</dbReference>
<protein>
    <submittedName>
        <fullName evidence="8">Serine/threonine-protein kinase PLK4 (Polo-like kinase 4) (PLK-4) (Serine/threonine-protein kinase SAK)</fullName>
    </submittedName>
</protein>
<proteinExistence type="predicted"/>
<evidence type="ECO:0000256" key="3">
    <source>
        <dbReference type="ARBA" id="ARBA00022741"/>
    </source>
</evidence>
<keyword evidence="3" id="KW-0547">Nucleotide-binding</keyword>
<evidence type="ECO:0000313" key="9">
    <source>
        <dbReference type="Proteomes" id="UP001642464"/>
    </source>
</evidence>
<sequence>MSADERVPALELDPVHMASKLPMALRADELSQAIPGGGGNLQILQQALLVAQHLSRDIGSAQGPQVRIASSKLVVVPNSPAGAEPIFELPLLLCHICLAEDRLAVAPSTTGKYSQLCDVWILKVHGDAARALKILAKYGAVRYDLSAVYVLGSKLSSGSMSSVYRAQLHASEDPSESNVNMKVIPTGGQQAEKRVAQELELQLAAQSHSSVTRLLSVFQVSDHPLGPCCAVAMALTSQNLFDWVFSSSASEPFAAGIMKGLLSGLHHMHQQEIFYRNISPETIQLAPDLKPTYSDFSLATRLAELKRRPIQLGYPGYTAPEILLNMEPTLQSDVFAVGAVLFFMMAKQQPFSELEVGTAVNSCIKQSIQLDQYEDFQASHDLKELLEGLMERSPLARLDASRALKFAFLNQALTPSAPAGDPNARSQRLRQRFVKLLPADQPGGSAEVGDDAPPQEEVPINCDWRLSFSEPGRHEPLVFRRRYWLSGGVTKSRLQIIPFKEIKDLSEANYTMWQTLELDGCLQVSLDALDEEPVELYSPPTELQMTHRNSSLRSGPGPDRITTTQLRAPELRSCFHRQTSSGSNKNLRIDSTSLSPAKHGHGDSDEPARGQPTLWMQHQAQPADQKVNRDMFGTCAFENRNGEDGSRRRLVKKLGVGDQES</sequence>
<dbReference type="Pfam" id="PF00069">
    <property type="entry name" value="Pkinase"/>
    <property type="match status" value="1"/>
</dbReference>
<evidence type="ECO:0000256" key="6">
    <source>
        <dbReference type="SAM" id="MobiDB-lite"/>
    </source>
</evidence>
<keyword evidence="4" id="KW-0418">Kinase</keyword>
<name>A0ABP0KCB6_9DINO</name>
<evidence type="ECO:0000259" key="7">
    <source>
        <dbReference type="PROSITE" id="PS50011"/>
    </source>
</evidence>
<organism evidence="8 9">
    <name type="scientific">Durusdinium trenchii</name>
    <dbReference type="NCBI Taxonomy" id="1381693"/>
    <lineage>
        <taxon>Eukaryota</taxon>
        <taxon>Sar</taxon>
        <taxon>Alveolata</taxon>
        <taxon>Dinophyceae</taxon>
        <taxon>Suessiales</taxon>
        <taxon>Symbiodiniaceae</taxon>
        <taxon>Durusdinium</taxon>
    </lineage>
</organism>
<feature type="domain" description="Protein kinase" evidence="7">
    <location>
        <begin position="149"/>
        <end position="409"/>
    </location>
</feature>